<dbReference type="EMBL" id="JBGMDY010000005">
    <property type="protein sequence ID" value="KAL2335688.1"/>
    <property type="molecule type" value="Genomic_DNA"/>
</dbReference>
<evidence type="ECO:0000259" key="3">
    <source>
        <dbReference type="Pfam" id="PF25019"/>
    </source>
</evidence>
<keyword evidence="5" id="KW-1185">Reference proteome</keyword>
<dbReference type="GO" id="GO:0006952">
    <property type="term" value="P:defense response"/>
    <property type="evidence" value="ECO:0007669"/>
    <property type="project" value="UniProtKB-KW"/>
</dbReference>
<dbReference type="InterPro" id="IPR056789">
    <property type="entry name" value="LRR_R13L1-DRL21"/>
</dbReference>
<reference evidence="4 5" key="1">
    <citation type="submission" date="2024-08" db="EMBL/GenBank/DDBJ databases">
        <title>Insights into the chromosomal genome structure of Flemingia macrophylla.</title>
        <authorList>
            <person name="Ding Y."/>
            <person name="Zhao Y."/>
            <person name="Bi W."/>
            <person name="Wu M."/>
            <person name="Zhao G."/>
            <person name="Gong Y."/>
            <person name="Li W."/>
            <person name="Zhang P."/>
        </authorList>
    </citation>
    <scope>NUCLEOTIDE SEQUENCE [LARGE SCALE GENOMIC DNA]</scope>
    <source>
        <strain evidence="4">DYQJB</strain>
        <tissue evidence="4">Leaf</tissue>
    </source>
</reference>
<evidence type="ECO:0000256" key="2">
    <source>
        <dbReference type="ARBA" id="ARBA00022821"/>
    </source>
</evidence>
<keyword evidence="1" id="KW-0433">Leucine-rich repeat</keyword>
<evidence type="ECO:0000256" key="1">
    <source>
        <dbReference type="ARBA" id="ARBA00022614"/>
    </source>
</evidence>
<dbReference type="InterPro" id="IPR027417">
    <property type="entry name" value="P-loop_NTPase"/>
</dbReference>
<proteinExistence type="predicted"/>
<dbReference type="Pfam" id="PF25019">
    <property type="entry name" value="LRR_R13L1-DRL21"/>
    <property type="match status" value="1"/>
</dbReference>
<gene>
    <name evidence="4" type="ORF">Fmac_016901</name>
</gene>
<dbReference type="InterPro" id="IPR032675">
    <property type="entry name" value="LRR_dom_sf"/>
</dbReference>
<feature type="domain" description="R13L1/DRL21-like LRR repeat region" evidence="3">
    <location>
        <begin position="125"/>
        <end position="243"/>
    </location>
</feature>
<sequence length="612" mass="69593">MLKKRCEKPGGEDWRKIAHIKNLGDAGSQTVLHIESLGQCLCATPQLDELTKIATRQISPKLNEKDDDKDMILEWLKSETETDSHNQLTVLSIVGMGGVGKTTLAQHVYNDPKMEEEAFGIKSWLQGLNLHESLSIRQLDNIVNPGKALAANLKNKRFLEKLELKWERNRIPDDSTKQKEVLENLQPSRHLKDLSIYNYSGMFFPKWLPTMNVVSILLENCKYCLFLPPFGVLPFLKHLWIMHLDWVVSIGYEFYGRSSSTFTSLETLKFSDLADWQEWKCQAGAFPRLQFLLISGCPVLEELPEQLLKVKDINIQNCRRLCFGGQCMEAMSLGRMGHTISNASLHISYCPNMNFTMSCCYDFLVELDIWNSDRLTTFLLDVFPNLLSLRLGHCSNLQMISQEQPHKHLNDLKIFLCPQFKSFPNEGLSAPSLVTFQLHMLKNLKLLPKGMHILLPSLTELEINDCPQVEMFSGEGLPSNLKTMNLSSCSILIPLLKGALAANTSLESLYISEVDVESFPDEGFLPLSLTCLKIRCCSNLRKLDYRGLCQLSSLKKLVIHQCHNLQCLQEKDLPNSISTLEIWRCNFLENRGKIPGGGDWGNIDHIENLYID</sequence>
<comment type="caution">
    <text evidence="4">The sequence shown here is derived from an EMBL/GenBank/DDBJ whole genome shotgun (WGS) entry which is preliminary data.</text>
</comment>
<dbReference type="Proteomes" id="UP001603857">
    <property type="component" value="Unassembled WGS sequence"/>
</dbReference>
<dbReference type="SUPFAM" id="SSF52058">
    <property type="entry name" value="L domain-like"/>
    <property type="match status" value="2"/>
</dbReference>
<name>A0ABD1MJK0_9FABA</name>
<dbReference type="AlphaFoldDB" id="A0ABD1MJK0"/>
<organism evidence="4 5">
    <name type="scientific">Flemingia macrophylla</name>
    <dbReference type="NCBI Taxonomy" id="520843"/>
    <lineage>
        <taxon>Eukaryota</taxon>
        <taxon>Viridiplantae</taxon>
        <taxon>Streptophyta</taxon>
        <taxon>Embryophyta</taxon>
        <taxon>Tracheophyta</taxon>
        <taxon>Spermatophyta</taxon>
        <taxon>Magnoliopsida</taxon>
        <taxon>eudicotyledons</taxon>
        <taxon>Gunneridae</taxon>
        <taxon>Pentapetalae</taxon>
        <taxon>rosids</taxon>
        <taxon>fabids</taxon>
        <taxon>Fabales</taxon>
        <taxon>Fabaceae</taxon>
        <taxon>Papilionoideae</taxon>
        <taxon>50 kb inversion clade</taxon>
        <taxon>NPAAA clade</taxon>
        <taxon>indigoferoid/millettioid clade</taxon>
        <taxon>Phaseoleae</taxon>
        <taxon>Flemingia</taxon>
    </lineage>
</organism>
<keyword evidence="2" id="KW-0611">Plant defense</keyword>
<protein>
    <recommendedName>
        <fullName evidence="3">R13L1/DRL21-like LRR repeat region domain-containing protein</fullName>
    </recommendedName>
</protein>
<dbReference type="SUPFAM" id="SSF52540">
    <property type="entry name" value="P-loop containing nucleoside triphosphate hydrolases"/>
    <property type="match status" value="1"/>
</dbReference>
<dbReference type="PANTHER" id="PTHR36766:SF30">
    <property type="entry name" value="TIR-NBS TYPE DISEASE RESISTANCE PROTEIN-RELATED"/>
    <property type="match status" value="1"/>
</dbReference>
<dbReference type="PRINTS" id="PR00364">
    <property type="entry name" value="DISEASERSIST"/>
</dbReference>
<evidence type="ECO:0000313" key="4">
    <source>
        <dbReference type="EMBL" id="KAL2335688.1"/>
    </source>
</evidence>
<dbReference type="PANTHER" id="PTHR36766">
    <property type="entry name" value="PLANT BROAD-SPECTRUM MILDEW RESISTANCE PROTEIN RPW8"/>
    <property type="match status" value="1"/>
</dbReference>
<evidence type="ECO:0000313" key="5">
    <source>
        <dbReference type="Proteomes" id="UP001603857"/>
    </source>
</evidence>
<dbReference type="Gene3D" id="3.80.10.10">
    <property type="entry name" value="Ribonuclease Inhibitor"/>
    <property type="match status" value="3"/>
</dbReference>
<accession>A0ABD1MJK0</accession>